<dbReference type="EMBL" id="JAAIIJ010000028">
    <property type="protein sequence ID" value="NMN02748.1"/>
    <property type="molecule type" value="Genomic_DNA"/>
</dbReference>
<keyword evidence="2" id="KW-1185">Reference proteome</keyword>
<proteinExistence type="predicted"/>
<evidence type="ECO:0000313" key="2">
    <source>
        <dbReference type="Proteomes" id="UP000553756"/>
    </source>
</evidence>
<sequence>MSIAVDESEKLYPPVTYGRSGCYQQIFDSRDVQWAYQNGRMAPVTETEIEAAVQYVKDSAANFFGTPAVSKVPEHRLRKLAKGILNAARKAVTE</sequence>
<organism evidence="1 2">
    <name type="scientific">Bifidobacterium panos</name>
    <dbReference type="NCBI Taxonomy" id="2675321"/>
    <lineage>
        <taxon>Bacteria</taxon>
        <taxon>Bacillati</taxon>
        <taxon>Actinomycetota</taxon>
        <taxon>Actinomycetes</taxon>
        <taxon>Bifidobacteriales</taxon>
        <taxon>Bifidobacteriaceae</taxon>
        <taxon>Bifidobacterium</taxon>
    </lineage>
</organism>
<accession>A0ABX1SY29</accession>
<name>A0ABX1SY29_9BIFI</name>
<gene>
    <name evidence="1" type="ORF">G1C94_1370</name>
</gene>
<reference evidence="1 2" key="1">
    <citation type="submission" date="2020-02" db="EMBL/GenBank/DDBJ databases">
        <title>Characterization of phylogenetic diversity of novel bifidobacterial species isolated in Czech ZOOs.</title>
        <authorList>
            <person name="Lugli G.A."/>
            <person name="Vera N.B."/>
            <person name="Ventura M."/>
        </authorList>
    </citation>
    <scope>NUCLEOTIDE SEQUENCE [LARGE SCALE GENOMIC DNA]</scope>
    <source>
        <strain evidence="1 2">DSM 109963</strain>
    </source>
</reference>
<comment type="caution">
    <text evidence="1">The sequence shown here is derived from an EMBL/GenBank/DDBJ whole genome shotgun (WGS) entry which is preliminary data.</text>
</comment>
<protein>
    <submittedName>
        <fullName evidence="1">Uncharacterized protein</fullName>
    </submittedName>
</protein>
<dbReference type="RefSeq" id="WP_172146922.1">
    <property type="nucleotide sequence ID" value="NZ_JAAIIJ010000028.1"/>
</dbReference>
<dbReference type="Proteomes" id="UP000553756">
    <property type="component" value="Unassembled WGS sequence"/>
</dbReference>
<evidence type="ECO:0000313" key="1">
    <source>
        <dbReference type="EMBL" id="NMN02748.1"/>
    </source>
</evidence>